<accession>A0A7W8AH39</accession>
<proteinExistence type="predicted"/>
<keyword evidence="1" id="KW-0472">Membrane</keyword>
<dbReference type="Proteomes" id="UP000568380">
    <property type="component" value="Unassembled WGS sequence"/>
</dbReference>
<organism evidence="2 3">
    <name type="scientific">Nonomuraea endophytica</name>
    <dbReference type="NCBI Taxonomy" id="714136"/>
    <lineage>
        <taxon>Bacteria</taxon>
        <taxon>Bacillati</taxon>
        <taxon>Actinomycetota</taxon>
        <taxon>Actinomycetes</taxon>
        <taxon>Streptosporangiales</taxon>
        <taxon>Streptosporangiaceae</taxon>
        <taxon>Nonomuraea</taxon>
    </lineage>
</organism>
<evidence type="ECO:0000256" key="1">
    <source>
        <dbReference type="SAM" id="Phobius"/>
    </source>
</evidence>
<comment type="caution">
    <text evidence="2">The sequence shown here is derived from an EMBL/GenBank/DDBJ whole genome shotgun (WGS) entry which is preliminary data.</text>
</comment>
<evidence type="ECO:0000313" key="3">
    <source>
        <dbReference type="Proteomes" id="UP000568380"/>
    </source>
</evidence>
<protein>
    <submittedName>
        <fullName evidence="2">Kef-type K+ transport system membrane component KefB</fullName>
    </submittedName>
</protein>
<keyword evidence="1" id="KW-1133">Transmembrane helix</keyword>
<dbReference type="AlphaFoldDB" id="A0A7W8AH39"/>
<dbReference type="RefSeq" id="WP_184975292.1">
    <property type="nucleotide sequence ID" value="NZ_JACHIN010000026.1"/>
</dbReference>
<name>A0A7W8AH39_9ACTN</name>
<feature type="transmembrane region" description="Helical" evidence="1">
    <location>
        <begin position="94"/>
        <end position="113"/>
    </location>
</feature>
<dbReference type="EMBL" id="JACHIN010000026">
    <property type="protein sequence ID" value="MBB5084753.1"/>
    <property type="molecule type" value="Genomic_DNA"/>
</dbReference>
<evidence type="ECO:0000313" key="2">
    <source>
        <dbReference type="EMBL" id="MBB5084753.1"/>
    </source>
</evidence>
<gene>
    <name evidence="2" type="ORF">HNR40_010264</name>
</gene>
<keyword evidence="3" id="KW-1185">Reference proteome</keyword>
<reference evidence="2 3" key="1">
    <citation type="submission" date="2020-08" db="EMBL/GenBank/DDBJ databases">
        <title>Genomic Encyclopedia of Type Strains, Phase IV (KMG-IV): sequencing the most valuable type-strain genomes for metagenomic binning, comparative biology and taxonomic classification.</title>
        <authorList>
            <person name="Goeker M."/>
        </authorList>
    </citation>
    <scope>NUCLEOTIDE SEQUENCE [LARGE SCALE GENOMIC DNA]</scope>
    <source>
        <strain evidence="2 3">DSM 45385</strain>
    </source>
</reference>
<keyword evidence="1" id="KW-0812">Transmembrane</keyword>
<sequence length="120" mass="12512">MLDRIILVALGVITATPVAALLVPASLTTAYGMAVPSDPMALTLLQHRGMLQAALGAALVWAAFQPLARIPVAATAIATKATFLILLGPERFGAAPGALFDVLAIVLLVVVIVRRKFDTR</sequence>